<evidence type="ECO:0000256" key="3">
    <source>
        <dbReference type="SAM" id="MobiDB-lite"/>
    </source>
</evidence>
<accession>A0A813ICZ0</accession>
<dbReference type="GO" id="GO:0097550">
    <property type="term" value="C:transcription preinitiation complex"/>
    <property type="evidence" value="ECO:0007669"/>
    <property type="project" value="TreeGrafter"/>
</dbReference>
<evidence type="ECO:0000313" key="6">
    <source>
        <dbReference type="Proteomes" id="UP000626109"/>
    </source>
</evidence>
<dbReference type="InterPro" id="IPR036915">
    <property type="entry name" value="Cyclin-like_sf"/>
</dbReference>
<dbReference type="SUPFAM" id="SSF47954">
    <property type="entry name" value="Cyclin-like"/>
    <property type="match status" value="1"/>
</dbReference>
<dbReference type="GO" id="GO:0000126">
    <property type="term" value="C:transcription factor TFIIIB complex"/>
    <property type="evidence" value="ECO:0007669"/>
    <property type="project" value="TreeGrafter"/>
</dbReference>
<dbReference type="InterPro" id="IPR013150">
    <property type="entry name" value="TFIIB_cyclin"/>
</dbReference>
<dbReference type="GO" id="GO:0070897">
    <property type="term" value="P:transcription preinitiation complex assembly"/>
    <property type="evidence" value="ECO:0007669"/>
    <property type="project" value="InterPro"/>
</dbReference>
<gene>
    <name evidence="5" type="ORF">PGLA2088_LOCUS6788</name>
</gene>
<evidence type="ECO:0000256" key="2">
    <source>
        <dbReference type="ARBA" id="ARBA00023163"/>
    </source>
</evidence>
<evidence type="ECO:0000313" key="5">
    <source>
        <dbReference type="EMBL" id="CAE8648699.1"/>
    </source>
</evidence>
<comment type="caution">
    <text evidence="5">The sequence shown here is derived from an EMBL/GenBank/DDBJ whole genome shotgun (WGS) entry which is preliminary data.</text>
</comment>
<dbReference type="GO" id="GO:0017025">
    <property type="term" value="F:TBP-class protein binding"/>
    <property type="evidence" value="ECO:0007669"/>
    <property type="project" value="InterPro"/>
</dbReference>
<dbReference type="Pfam" id="PF00382">
    <property type="entry name" value="TFIIB"/>
    <property type="match status" value="1"/>
</dbReference>
<keyword evidence="2" id="KW-0804">Transcription</keyword>
<organism evidence="5 6">
    <name type="scientific">Polarella glacialis</name>
    <name type="common">Dinoflagellate</name>
    <dbReference type="NCBI Taxonomy" id="89957"/>
    <lineage>
        <taxon>Eukaryota</taxon>
        <taxon>Sar</taxon>
        <taxon>Alveolata</taxon>
        <taxon>Dinophyceae</taxon>
        <taxon>Suessiales</taxon>
        <taxon>Suessiaceae</taxon>
        <taxon>Polarella</taxon>
    </lineage>
</organism>
<dbReference type="GO" id="GO:0000995">
    <property type="term" value="F:RNA polymerase III general transcription initiation factor activity"/>
    <property type="evidence" value="ECO:0007669"/>
    <property type="project" value="TreeGrafter"/>
</dbReference>
<dbReference type="AlphaFoldDB" id="A0A813ICZ0"/>
<dbReference type="Gene3D" id="1.10.472.170">
    <property type="match status" value="1"/>
</dbReference>
<protein>
    <recommendedName>
        <fullName evidence="4">Transcription factor TFIIB cyclin-like domain-containing protein</fullName>
    </recommendedName>
</protein>
<dbReference type="Proteomes" id="UP000626109">
    <property type="component" value="Unassembled WGS sequence"/>
</dbReference>
<sequence length="373" mass="40387">MAGASPDAESCDQCGSRALSEQLGVPSCGQCGAVQSFDSQRLAYAHHGQRQMASPLPGSGATASSSSSCQLIQVQAPLSVIRLSRELQVVDGARSHRIQRCRAAISLVTNAAGLSSSVQEPAQALLLDYCQRAASVPGKGPRLKRLVSACILIASSRQGMGLTIHEVACHARLRVIEVQKMIWKVCKACGVRVLRDRKNLDSLLLRICQHLNLNTQRGAVCSAASQLVHIACKGWLSTGRMWSFLVSAAFLLAARAYHYSVDVEDVARMLGINASTIEVRIREIKTLLVSLLRFLPWGHMVSTKNVHVYLLFAVDFFEILEPVAPMLRRQQLEMEASGQDAESSLAKRRRVTMPNESGTDVLSDSAAPLAGDS</sequence>
<dbReference type="InterPro" id="IPR000812">
    <property type="entry name" value="TFIIB"/>
</dbReference>
<dbReference type="GO" id="GO:0005634">
    <property type="term" value="C:nucleus"/>
    <property type="evidence" value="ECO:0007669"/>
    <property type="project" value="TreeGrafter"/>
</dbReference>
<evidence type="ECO:0000256" key="1">
    <source>
        <dbReference type="ARBA" id="ARBA00023015"/>
    </source>
</evidence>
<proteinExistence type="predicted"/>
<evidence type="ECO:0000259" key="4">
    <source>
        <dbReference type="Pfam" id="PF00382"/>
    </source>
</evidence>
<dbReference type="PANTHER" id="PTHR11618:SF70">
    <property type="entry name" value="PLANT-SPECIFIC TFIIB-RELATED PROTEIN PTF2"/>
    <property type="match status" value="1"/>
</dbReference>
<dbReference type="PANTHER" id="PTHR11618">
    <property type="entry name" value="TRANSCRIPTION INITIATION FACTOR IIB-RELATED"/>
    <property type="match status" value="1"/>
</dbReference>
<name>A0A813ICZ0_POLGL</name>
<dbReference type="CDD" id="cd00043">
    <property type="entry name" value="CYCLIN_SF"/>
    <property type="match status" value="1"/>
</dbReference>
<dbReference type="GO" id="GO:0001006">
    <property type="term" value="F:RNA polymerase III type 3 promoter sequence-specific DNA binding"/>
    <property type="evidence" value="ECO:0007669"/>
    <property type="project" value="TreeGrafter"/>
</dbReference>
<dbReference type="EMBL" id="CAJNNW010006878">
    <property type="protein sequence ID" value="CAE8648699.1"/>
    <property type="molecule type" value="Genomic_DNA"/>
</dbReference>
<dbReference type="Gene3D" id="1.10.472.10">
    <property type="entry name" value="Cyclin-like"/>
    <property type="match status" value="1"/>
</dbReference>
<feature type="domain" description="Transcription factor TFIIB cyclin-like" evidence="4">
    <location>
        <begin position="206"/>
        <end position="284"/>
    </location>
</feature>
<reference evidence="5" key="1">
    <citation type="submission" date="2021-02" db="EMBL/GenBank/DDBJ databases">
        <authorList>
            <person name="Dougan E. K."/>
            <person name="Rhodes N."/>
            <person name="Thang M."/>
            <person name="Chan C."/>
        </authorList>
    </citation>
    <scope>NUCLEOTIDE SEQUENCE</scope>
</reference>
<feature type="region of interest" description="Disordered" evidence="3">
    <location>
        <begin position="335"/>
        <end position="373"/>
    </location>
</feature>
<keyword evidence="1" id="KW-0805">Transcription regulation</keyword>